<dbReference type="InterPro" id="IPR027417">
    <property type="entry name" value="P-loop_NTPase"/>
</dbReference>
<dbReference type="STRING" id="111015.AXF14_02090"/>
<protein>
    <submittedName>
        <fullName evidence="1">Uncharacterized protein</fullName>
    </submittedName>
</protein>
<keyword evidence="2" id="KW-1185">Reference proteome</keyword>
<evidence type="ECO:0000313" key="1">
    <source>
        <dbReference type="EMBL" id="AMD86606.1"/>
    </source>
</evidence>
<dbReference type="SUPFAM" id="SSF52540">
    <property type="entry name" value="P-loop containing nucleoside triphosphate hydrolases"/>
    <property type="match status" value="1"/>
</dbReference>
<gene>
    <name evidence="1" type="ORF">AXF14_02090</name>
</gene>
<reference evidence="2" key="1">
    <citation type="submission" date="2016-02" db="EMBL/GenBank/DDBJ databases">
        <authorList>
            <person name="Holder M.E."/>
            <person name="Ajami N.J."/>
            <person name="Petrosino J.F."/>
        </authorList>
    </citation>
    <scope>NUCLEOTIDE SEQUENCE [LARGE SCALE GENOMIC DNA]</scope>
    <source>
        <strain evidence="2">CCUG 36733</strain>
    </source>
</reference>
<dbReference type="EMBL" id="CP014228">
    <property type="protein sequence ID" value="AMD86606.1"/>
    <property type="molecule type" value="Genomic_DNA"/>
</dbReference>
<dbReference type="AlphaFoldDB" id="A0A0X8JDJ9"/>
<dbReference type="Gene3D" id="3.40.50.300">
    <property type="entry name" value="P-loop containing nucleotide triphosphate hydrolases"/>
    <property type="match status" value="1"/>
</dbReference>
<proteinExistence type="predicted"/>
<evidence type="ECO:0000313" key="2">
    <source>
        <dbReference type="Proteomes" id="UP000065220"/>
    </source>
</evidence>
<sequence length="256" mass="27518">MTRETEMNVLSNGGIVGLLDRAPDYLGPTARVRLLGRLADADGPLNTIERARTLSTPTFHSPLVLVCASGTNTGKTTFMGALVHELSRQLPHVAGAKIAGTGCLEDLAEYRDAGAKTVLDFPDNGLPSTYMEWEIVGPRLWSLLDRVSADADLTVLEAGGDIIWANIPEILKTKDFTRALRRIVFIPGDPTAALGARHLLDSWDVATEVTWVVPPFLNPDTFARRMSQLGLGDVVCDSRSREDISALAQSLAGGVA</sequence>
<dbReference type="KEGG" id="ard:AXF14_02090"/>
<organism evidence="1 2">
    <name type="scientific">Actinomyces radicidentis</name>
    <dbReference type="NCBI Taxonomy" id="111015"/>
    <lineage>
        <taxon>Bacteria</taxon>
        <taxon>Bacillati</taxon>
        <taxon>Actinomycetota</taxon>
        <taxon>Actinomycetes</taxon>
        <taxon>Actinomycetales</taxon>
        <taxon>Actinomycetaceae</taxon>
        <taxon>Actinomyces</taxon>
    </lineage>
</organism>
<name>A0A0X8JDJ9_ACTRD</name>
<accession>A0A0X8JDJ9</accession>
<dbReference type="Proteomes" id="UP000065220">
    <property type="component" value="Chromosome"/>
</dbReference>